<accession>A0A101LX04</accession>
<gene>
    <name evidence="1" type="ORF">ABT39_MTgene6346</name>
</gene>
<name>A0A101LX04_PICGL</name>
<evidence type="ECO:0000313" key="1">
    <source>
        <dbReference type="EMBL" id="KUM46891.1"/>
    </source>
</evidence>
<dbReference type="AlphaFoldDB" id="A0A101LX04"/>
<geneLocation type="mitochondrion" evidence="1"/>
<proteinExistence type="predicted"/>
<protein>
    <submittedName>
        <fullName evidence="1">Uncharacterized protein</fullName>
    </submittedName>
</protein>
<dbReference type="EMBL" id="LKAM01000009">
    <property type="protein sequence ID" value="KUM46891.1"/>
    <property type="molecule type" value="Genomic_DNA"/>
</dbReference>
<reference evidence="1" key="1">
    <citation type="journal article" date="2015" name="Genome Biol. Evol.">
        <title>Organellar Genomes of White Spruce (Picea glauca): Assembly and Annotation.</title>
        <authorList>
            <person name="Jackman S.D."/>
            <person name="Warren R.L."/>
            <person name="Gibb E.A."/>
            <person name="Vandervalk B.P."/>
            <person name="Mohamadi H."/>
            <person name="Chu J."/>
            <person name="Raymond A."/>
            <person name="Pleasance S."/>
            <person name="Coope R."/>
            <person name="Wildung M.R."/>
            <person name="Ritland C.E."/>
            <person name="Bousquet J."/>
            <person name="Jones S.J."/>
            <person name="Bohlmann J."/>
            <person name="Birol I."/>
        </authorList>
    </citation>
    <scope>NUCLEOTIDE SEQUENCE [LARGE SCALE GENOMIC DNA]</scope>
    <source>
        <tissue evidence="1">Flushing bud</tissue>
    </source>
</reference>
<keyword evidence="1" id="KW-0496">Mitochondrion</keyword>
<comment type="caution">
    <text evidence="1">The sequence shown here is derived from an EMBL/GenBank/DDBJ whole genome shotgun (WGS) entry which is preliminary data.</text>
</comment>
<organism evidence="1">
    <name type="scientific">Picea glauca</name>
    <name type="common">White spruce</name>
    <name type="synonym">Pinus glauca</name>
    <dbReference type="NCBI Taxonomy" id="3330"/>
    <lineage>
        <taxon>Eukaryota</taxon>
        <taxon>Viridiplantae</taxon>
        <taxon>Streptophyta</taxon>
        <taxon>Embryophyta</taxon>
        <taxon>Tracheophyta</taxon>
        <taxon>Spermatophyta</taxon>
        <taxon>Pinopsida</taxon>
        <taxon>Pinidae</taxon>
        <taxon>Conifers I</taxon>
        <taxon>Pinales</taxon>
        <taxon>Pinaceae</taxon>
        <taxon>Picea</taxon>
    </lineage>
</organism>
<sequence length="71" mass="8060">MGLGSITPFTRMESFIIYPFAYTKGLIGPVINNLCLAYHSTWVGFFMVSASFHLEKRVFITGLSTFLYQVE</sequence>